<keyword evidence="5" id="KW-0175">Coiled coil</keyword>
<dbReference type="GO" id="GO:0016853">
    <property type="term" value="F:isomerase activity"/>
    <property type="evidence" value="ECO:0007669"/>
    <property type="project" value="UniProtKB-KW"/>
</dbReference>
<evidence type="ECO:0000256" key="5">
    <source>
        <dbReference type="SAM" id="Coils"/>
    </source>
</evidence>
<keyword evidence="3 4" id="KW-0697">Rotamase</keyword>
<dbReference type="InterPro" id="IPR046357">
    <property type="entry name" value="PPIase_dom_sf"/>
</dbReference>
<dbReference type="Gene3D" id="1.10.287.460">
    <property type="entry name" value="Peptidyl-prolyl cis-trans isomerase, FKBP-type, N-terminal domain"/>
    <property type="match status" value="1"/>
</dbReference>
<evidence type="ECO:0000313" key="10">
    <source>
        <dbReference type="Proteomes" id="UP000183031"/>
    </source>
</evidence>
<evidence type="ECO:0000256" key="2">
    <source>
        <dbReference type="ARBA" id="ARBA00013194"/>
    </source>
</evidence>
<dbReference type="InterPro" id="IPR001179">
    <property type="entry name" value="PPIase_FKBP_dom"/>
</dbReference>
<dbReference type="EMBL" id="FMUT01000008">
    <property type="protein sequence ID" value="SCY94321.1"/>
    <property type="molecule type" value="Genomic_DNA"/>
</dbReference>
<comment type="caution">
    <text evidence="9">The sequence shown here is derived from an EMBL/GenBank/DDBJ whole genome shotgun (WGS) entry which is preliminary data.</text>
</comment>
<dbReference type="Pfam" id="PF00254">
    <property type="entry name" value="FKBP_C"/>
    <property type="match status" value="1"/>
</dbReference>
<organism evidence="9 10">
    <name type="scientific">Serratia nematodiphila</name>
    <dbReference type="NCBI Taxonomy" id="458197"/>
    <lineage>
        <taxon>Bacteria</taxon>
        <taxon>Pseudomonadati</taxon>
        <taxon>Pseudomonadota</taxon>
        <taxon>Gammaproteobacteria</taxon>
        <taxon>Enterobacterales</taxon>
        <taxon>Yersiniaceae</taxon>
        <taxon>Serratia</taxon>
    </lineage>
</organism>
<dbReference type="RefSeq" id="WP_238545827.1">
    <property type="nucleotide sequence ID" value="NZ_CBCSIN010000011.1"/>
</dbReference>
<dbReference type="SUPFAM" id="SSF54534">
    <property type="entry name" value="FKBP-like"/>
    <property type="match status" value="1"/>
</dbReference>
<dbReference type="PROSITE" id="PS50059">
    <property type="entry name" value="FKBP_PPIASE"/>
    <property type="match status" value="1"/>
</dbReference>
<dbReference type="Pfam" id="PF01346">
    <property type="entry name" value="FKBP_N"/>
    <property type="match status" value="1"/>
</dbReference>
<accession>A0A1G5K276</accession>
<feature type="region of interest" description="Disordered" evidence="6">
    <location>
        <begin position="51"/>
        <end position="93"/>
    </location>
</feature>
<keyword evidence="7" id="KW-0732">Signal</keyword>
<dbReference type="EC" id="5.2.1.8" evidence="2 4"/>
<name>A0A1G5K276_9GAMM</name>
<feature type="coiled-coil region" evidence="5">
    <location>
        <begin position="156"/>
        <end position="239"/>
    </location>
</feature>
<evidence type="ECO:0000256" key="4">
    <source>
        <dbReference type="PROSITE-ProRule" id="PRU00277"/>
    </source>
</evidence>
<evidence type="ECO:0000256" key="7">
    <source>
        <dbReference type="SAM" id="SignalP"/>
    </source>
</evidence>
<feature type="coiled-coil region" evidence="5">
    <location>
        <begin position="95"/>
        <end position="122"/>
    </location>
</feature>
<evidence type="ECO:0000256" key="6">
    <source>
        <dbReference type="SAM" id="MobiDB-lite"/>
    </source>
</evidence>
<feature type="coiled-coil region" evidence="5">
    <location>
        <begin position="303"/>
        <end position="330"/>
    </location>
</feature>
<dbReference type="Gene3D" id="3.10.50.40">
    <property type="match status" value="1"/>
</dbReference>
<proteinExistence type="predicted"/>
<dbReference type="InterPro" id="IPR000774">
    <property type="entry name" value="PPIase_FKBP_N"/>
</dbReference>
<gene>
    <name evidence="9" type="ORF">SAMN02927935_03080</name>
</gene>
<feature type="signal peptide" evidence="7">
    <location>
        <begin position="1"/>
        <end position="26"/>
    </location>
</feature>
<sequence>MIAWKRLTYRFLACLAGGMMLPAASSAPSKGNADIPALLQFAEQYSDKGYPAEKAPAARNHPRTEKRPTPSAEKGKPDNKPPAQRESWRMKDKAIQQQRTEIAQLKLQITRLRQNAVTATATPDWAALSQLAQSLRQALGMTPTERQAKVNLVQIQQRWDQDRAVLQQQLSKAKAENQALSAAANQQKNLLLEAEKRDAAQREQQAELQSQRQLMQTELDDTVKKLADTRADMASLQTRSPRLVTADALKGAQPREDYAAGISLGEEILQMQEERQRWGVRSEKGMLLAGIADAFAGKRMLSDDELNNTLAAAEEKMVSAREKISATQRQKGAAYLGEFKKDKRVHRASSGFWYRIDYAGDAQIPAIASVGVVVKETLVDGTVVQDMEATGATLSQPVADFPPLFKEAISLLKNHGTMTLVVPPEQAYGEKGYPPKVPPNATMIYTLRIAEVYPPAQAKTQPYPH</sequence>
<feature type="compositionally biased region" description="Basic and acidic residues" evidence="6">
    <location>
        <begin position="62"/>
        <end position="79"/>
    </location>
</feature>
<protein>
    <recommendedName>
        <fullName evidence="2 4">peptidylprolyl isomerase</fullName>
        <ecNumber evidence="2 4">5.2.1.8</ecNumber>
    </recommendedName>
</protein>
<feature type="chain" id="PRO_5046843464" description="peptidylprolyl isomerase" evidence="7">
    <location>
        <begin position="27"/>
        <end position="465"/>
    </location>
</feature>
<dbReference type="Proteomes" id="UP000183031">
    <property type="component" value="Unassembled WGS sequence"/>
</dbReference>
<comment type="catalytic activity">
    <reaction evidence="1 4">
        <text>[protein]-peptidylproline (omega=180) = [protein]-peptidylproline (omega=0)</text>
        <dbReference type="Rhea" id="RHEA:16237"/>
        <dbReference type="Rhea" id="RHEA-COMP:10747"/>
        <dbReference type="Rhea" id="RHEA-COMP:10748"/>
        <dbReference type="ChEBI" id="CHEBI:83833"/>
        <dbReference type="ChEBI" id="CHEBI:83834"/>
        <dbReference type="EC" id="5.2.1.8"/>
    </reaction>
</comment>
<evidence type="ECO:0000256" key="3">
    <source>
        <dbReference type="ARBA" id="ARBA00023110"/>
    </source>
</evidence>
<evidence type="ECO:0000313" key="9">
    <source>
        <dbReference type="EMBL" id="SCY94321.1"/>
    </source>
</evidence>
<evidence type="ECO:0000256" key="1">
    <source>
        <dbReference type="ARBA" id="ARBA00000971"/>
    </source>
</evidence>
<dbReference type="InterPro" id="IPR036944">
    <property type="entry name" value="PPIase_FKBP_N_sf"/>
</dbReference>
<keyword evidence="10" id="KW-1185">Reference proteome</keyword>
<reference evidence="9 10" key="1">
    <citation type="submission" date="2016-10" db="EMBL/GenBank/DDBJ databases">
        <authorList>
            <person name="Varghese N."/>
            <person name="Submissions S."/>
        </authorList>
    </citation>
    <scope>NUCLEOTIDE SEQUENCE [LARGE SCALE GENOMIC DNA]</scope>
    <source>
        <strain evidence="9 10">CGMCC 1.6853</strain>
    </source>
</reference>
<evidence type="ECO:0000259" key="8">
    <source>
        <dbReference type="PROSITE" id="PS50059"/>
    </source>
</evidence>
<keyword evidence="4 9" id="KW-0413">Isomerase</keyword>
<feature type="domain" description="PPIase FKBP-type" evidence="8">
    <location>
        <begin position="367"/>
        <end position="453"/>
    </location>
</feature>